<accession>A0ABV8HXL3</accession>
<dbReference type="PANTHER" id="PTHR21666">
    <property type="entry name" value="PEPTIDASE-RELATED"/>
    <property type="match status" value="1"/>
</dbReference>
<dbReference type="PANTHER" id="PTHR21666:SF270">
    <property type="entry name" value="MUREIN HYDROLASE ACTIVATOR ENVC"/>
    <property type="match status" value="1"/>
</dbReference>
<keyword evidence="3" id="KW-0378">Hydrolase</keyword>
<evidence type="ECO:0000256" key="1">
    <source>
        <dbReference type="SAM" id="SignalP"/>
    </source>
</evidence>
<keyword evidence="1" id="KW-0732">Signal</keyword>
<dbReference type="GO" id="GO:0016787">
    <property type="term" value="F:hydrolase activity"/>
    <property type="evidence" value="ECO:0007669"/>
    <property type="project" value="UniProtKB-KW"/>
</dbReference>
<evidence type="ECO:0000313" key="4">
    <source>
        <dbReference type="Proteomes" id="UP001595765"/>
    </source>
</evidence>
<evidence type="ECO:0000259" key="2">
    <source>
        <dbReference type="Pfam" id="PF01551"/>
    </source>
</evidence>
<sequence length="262" mass="27115">MRLNSTWKNRTPKSVTRGRVAVVTGGVVAAIALGSTAAFAADGGHHHDGAFADRPASSVSAAVQHQATAQKAAATKAEAAAAKAKASHLAAERHAAQARQAAVAAKRAAEQAKEKAAAKAAADLKARIASWETPTAHYVLGAGYDQAGPHWAHKHSGQDFVVNSGTTVRAAHTGTVVEAGWGGAYGNNIVIKHDDHTYSQYGHLSHIGVSLGERVITGQTIGLSGSTGNSTGPHLHFEIRTTPYYGSSVEPLHFLRAHGVNP</sequence>
<feature type="domain" description="M23ase beta-sheet core" evidence="2">
    <location>
        <begin position="154"/>
        <end position="241"/>
    </location>
</feature>
<protein>
    <submittedName>
        <fullName evidence="3">M23 family metallopeptidase</fullName>
        <ecNumber evidence="3">3.4.24.-</ecNumber>
    </submittedName>
</protein>
<dbReference type="EMBL" id="JBHSBB010000053">
    <property type="protein sequence ID" value="MFC4036740.1"/>
    <property type="molecule type" value="Genomic_DNA"/>
</dbReference>
<dbReference type="InterPro" id="IPR050570">
    <property type="entry name" value="Cell_wall_metabolism_enzyme"/>
</dbReference>
<dbReference type="InterPro" id="IPR016047">
    <property type="entry name" value="M23ase_b-sheet_dom"/>
</dbReference>
<dbReference type="Pfam" id="PF01551">
    <property type="entry name" value="Peptidase_M23"/>
    <property type="match status" value="1"/>
</dbReference>
<proteinExistence type="predicted"/>
<evidence type="ECO:0000313" key="3">
    <source>
        <dbReference type="EMBL" id="MFC4036740.1"/>
    </source>
</evidence>
<feature type="chain" id="PRO_5045966625" evidence="1">
    <location>
        <begin position="41"/>
        <end position="262"/>
    </location>
</feature>
<dbReference type="Proteomes" id="UP001595765">
    <property type="component" value="Unassembled WGS sequence"/>
</dbReference>
<comment type="caution">
    <text evidence="3">The sequence shown here is derived from an EMBL/GenBank/DDBJ whole genome shotgun (WGS) entry which is preliminary data.</text>
</comment>
<feature type="signal peptide" evidence="1">
    <location>
        <begin position="1"/>
        <end position="40"/>
    </location>
</feature>
<dbReference type="RefSeq" id="WP_386438962.1">
    <property type="nucleotide sequence ID" value="NZ_JBHSBB010000053.1"/>
</dbReference>
<dbReference type="SUPFAM" id="SSF51261">
    <property type="entry name" value="Duplicated hybrid motif"/>
    <property type="match status" value="1"/>
</dbReference>
<dbReference type="CDD" id="cd12797">
    <property type="entry name" value="M23_peptidase"/>
    <property type="match status" value="1"/>
</dbReference>
<reference evidence="4" key="1">
    <citation type="journal article" date="2019" name="Int. J. Syst. Evol. Microbiol.">
        <title>The Global Catalogue of Microorganisms (GCM) 10K type strain sequencing project: providing services to taxonomists for standard genome sequencing and annotation.</title>
        <authorList>
            <consortium name="The Broad Institute Genomics Platform"/>
            <consortium name="The Broad Institute Genome Sequencing Center for Infectious Disease"/>
            <person name="Wu L."/>
            <person name="Ma J."/>
        </authorList>
    </citation>
    <scope>NUCLEOTIDE SEQUENCE [LARGE SCALE GENOMIC DNA]</scope>
    <source>
        <strain evidence="4">CGMCC 4.7237</strain>
    </source>
</reference>
<name>A0ABV8HXL3_9ACTN</name>
<dbReference type="InterPro" id="IPR011055">
    <property type="entry name" value="Dup_hybrid_motif"/>
</dbReference>
<keyword evidence="4" id="KW-1185">Reference proteome</keyword>
<dbReference type="Gene3D" id="2.70.70.10">
    <property type="entry name" value="Glucose Permease (Domain IIA)"/>
    <property type="match status" value="1"/>
</dbReference>
<organism evidence="3 4">
    <name type="scientific">Streptomyces polygonati</name>
    <dbReference type="NCBI Taxonomy" id="1617087"/>
    <lineage>
        <taxon>Bacteria</taxon>
        <taxon>Bacillati</taxon>
        <taxon>Actinomycetota</taxon>
        <taxon>Actinomycetes</taxon>
        <taxon>Kitasatosporales</taxon>
        <taxon>Streptomycetaceae</taxon>
        <taxon>Streptomyces</taxon>
    </lineage>
</organism>
<dbReference type="EC" id="3.4.24.-" evidence="3"/>
<gene>
    <name evidence="3" type="ORF">ACFO3J_35675</name>
</gene>